<evidence type="ECO:0000313" key="1">
    <source>
        <dbReference type="EMBL" id="MBC8750777.1"/>
    </source>
</evidence>
<keyword evidence="2" id="KW-1185">Reference proteome</keyword>
<evidence type="ECO:0000313" key="2">
    <source>
        <dbReference type="Proteomes" id="UP000736373"/>
    </source>
</evidence>
<accession>A0ABR7PWX3</accession>
<organism evidence="1 2">
    <name type="scientific">Paraburkholderia podalyriae</name>
    <dbReference type="NCBI Taxonomy" id="1938811"/>
    <lineage>
        <taxon>Bacteria</taxon>
        <taxon>Pseudomonadati</taxon>
        <taxon>Pseudomonadota</taxon>
        <taxon>Betaproteobacteria</taxon>
        <taxon>Burkholderiales</taxon>
        <taxon>Burkholderiaceae</taxon>
        <taxon>Paraburkholderia</taxon>
    </lineage>
</organism>
<dbReference type="Proteomes" id="UP000736373">
    <property type="component" value="Unassembled WGS sequence"/>
</dbReference>
<reference evidence="1 2" key="1">
    <citation type="submission" date="2019-09" db="EMBL/GenBank/DDBJ databases">
        <title>Paraburkholderia podalyriae sp. nov., A South African Podalyria-associated rhizobium.</title>
        <authorList>
            <person name="Mavima L."/>
            <person name="Beukes C.W."/>
            <person name="Palmer M."/>
            <person name="De Meyer S.E."/>
            <person name="James E.K."/>
            <person name="Maluk M."/>
            <person name="Avontuur J.R."/>
            <person name="Chan W.Y."/>
            <person name="Venter S.N."/>
            <person name="Steenkamp E.T."/>
        </authorList>
    </citation>
    <scope>NUCLEOTIDE SEQUENCE [LARGE SCALE GENOMIC DNA]</scope>
    <source>
        <strain evidence="1 2">WC7.3b</strain>
    </source>
</reference>
<dbReference type="EMBL" id="VZQQ01000038">
    <property type="protein sequence ID" value="MBC8750777.1"/>
    <property type="molecule type" value="Genomic_DNA"/>
</dbReference>
<dbReference type="RefSeq" id="WP_187637709.1">
    <property type="nucleotide sequence ID" value="NZ_VZQQ01000038.1"/>
</dbReference>
<comment type="caution">
    <text evidence="1">The sequence shown here is derived from an EMBL/GenBank/DDBJ whole genome shotgun (WGS) entry which is preliminary data.</text>
</comment>
<evidence type="ECO:0008006" key="3">
    <source>
        <dbReference type="Google" id="ProtNLM"/>
    </source>
</evidence>
<proteinExistence type="predicted"/>
<gene>
    <name evidence="1" type="ORF">F6X42_30590</name>
</gene>
<name>A0ABR7PWX3_9BURK</name>
<sequence length="67" mass="7352">MYDSETESEAATGTYSHARAILRGAGGWIDWDNVGDRPDWQSGGIVLDGRFTLDELRAILVFARHAG</sequence>
<protein>
    <recommendedName>
        <fullName evidence="3">Cytochrome c domain-containing protein</fullName>
    </recommendedName>
</protein>